<dbReference type="Proteomes" id="UP000580856">
    <property type="component" value="Unassembled WGS sequence"/>
</dbReference>
<accession>A0A846QQB4</accession>
<evidence type="ECO:0000313" key="3">
    <source>
        <dbReference type="Proteomes" id="UP000580856"/>
    </source>
</evidence>
<feature type="compositionally biased region" description="Basic and acidic residues" evidence="1">
    <location>
        <begin position="12"/>
        <end position="22"/>
    </location>
</feature>
<evidence type="ECO:0000256" key="1">
    <source>
        <dbReference type="SAM" id="MobiDB-lite"/>
    </source>
</evidence>
<feature type="region of interest" description="Disordered" evidence="1">
    <location>
        <begin position="1"/>
        <end position="22"/>
    </location>
</feature>
<feature type="compositionally biased region" description="Low complexity" evidence="1">
    <location>
        <begin position="1"/>
        <end position="11"/>
    </location>
</feature>
<dbReference type="AlphaFoldDB" id="A0A846QQB4"/>
<proteinExistence type="predicted"/>
<organism evidence="2 3">
    <name type="scientific">Desulfobaculum xiamenense</name>
    <dbReference type="NCBI Taxonomy" id="995050"/>
    <lineage>
        <taxon>Bacteria</taxon>
        <taxon>Pseudomonadati</taxon>
        <taxon>Thermodesulfobacteriota</taxon>
        <taxon>Desulfovibrionia</taxon>
        <taxon>Desulfovibrionales</taxon>
        <taxon>Desulfovibrionaceae</taxon>
        <taxon>Desulfobaculum</taxon>
    </lineage>
</organism>
<gene>
    <name evidence="2" type="ORF">GGQ74_002206</name>
</gene>
<dbReference type="RefSeq" id="WP_167941588.1">
    <property type="nucleotide sequence ID" value="NZ_JAATJA010000002.1"/>
</dbReference>
<reference evidence="2 3" key="1">
    <citation type="submission" date="2020-03" db="EMBL/GenBank/DDBJ databases">
        <title>Genomic Encyclopedia of Type Strains, Phase IV (KMG-IV): sequencing the most valuable type-strain genomes for metagenomic binning, comparative biology and taxonomic classification.</title>
        <authorList>
            <person name="Goeker M."/>
        </authorList>
    </citation>
    <scope>NUCLEOTIDE SEQUENCE [LARGE SCALE GENOMIC DNA]</scope>
    <source>
        <strain evidence="2 3">DSM 24233</strain>
    </source>
</reference>
<comment type="caution">
    <text evidence="2">The sequence shown here is derived from an EMBL/GenBank/DDBJ whole genome shotgun (WGS) entry which is preliminary data.</text>
</comment>
<evidence type="ECO:0000313" key="2">
    <source>
        <dbReference type="EMBL" id="NJB68533.1"/>
    </source>
</evidence>
<dbReference type="EMBL" id="JAATJA010000002">
    <property type="protein sequence ID" value="NJB68533.1"/>
    <property type="molecule type" value="Genomic_DNA"/>
</dbReference>
<protein>
    <submittedName>
        <fullName evidence="2">Uncharacterized protein</fullName>
    </submittedName>
</protein>
<keyword evidence="3" id="KW-1185">Reference proteome</keyword>
<sequence length="126" mass="13531">MAGWQADAARAAGEREAKVVEERARRERVALDDARRRALASGRVALAGSGIDAGSGSAVEVLSGHAAAYERELLDMEFDSRLRAEEARYGGALRSDAFGDRSRGYALRRNRTLLEAGIGVGAGRLW</sequence>
<name>A0A846QQB4_9BACT</name>